<dbReference type="Pfam" id="PF22725">
    <property type="entry name" value="GFO_IDH_MocA_C3"/>
    <property type="match status" value="1"/>
</dbReference>
<evidence type="ECO:0000313" key="6">
    <source>
        <dbReference type="Proteomes" id="UP000230407"/>
    </source>
</evidence>
<dbReference type="Proteomes" id="UP000230407">
    <property type="component" value="Unassembled WGS sequence"/>
</dbReference>
<dbReference type="PANTHER" id="PTHR43818:SF11">
    <property type="entry name" value="BCDNA.GH03377"/>
    <property type="match status" value="1"/>
</dbReference>
<dbReference type="AlphaFoldDB" id="A0A2M8LTX4"/>
<dbReference type="SUPFAM" id="SSF51735">
    <property type="entry name" value="NAD(P)-binding Rossmann-fold domains"/>
    <property type="match status" value="1"/>
</dbReference>
<evidence type="ECO:0000259" key="4">
    <source>
        <dbReference type="Pfam" id="PF22725"/>
    </source>
</evidence>
<dbReference type="EMBL" id="PGGW01000066">
    <property type="protein sequence ID" value="PJE95412.1"/>
    <property type="molecule type" value="Genomic_DNA"/>
</dbReference>
<dbReference type="PANTHER" id="PTHR43818">
    <property type="entry name" value="BCDNA.GH03377"/>
    <property type="match status" value="1"/>
</dbReference>
<feature type="compositionally biased region" description="Pro residues" evidence="2">
    <location>
        <begin position="369"/>
        <end position="382"/>
    </location>
</feature>
<dbReference type="InterPro" id="IPR050463">
    <property type="entry name" value="Gfo/Idh/MocA_oxidrdct_glycsds"/>
</dbReference>
<organism evidence="5 6">
    <name type="scientific">Streptomyces carminius</name>
    <dbReference type="NCBI Taxonomy" id="2665496"/>
    <lineage>
        <taxon>Bacteria</taxon>
        <taxon>Bacillati</taxon>
        <taxon>Actinomycetota</taxon>
        <taxon>Actinomycetes</taxon>
        <taxon>Kitasatosporales</taxon>
        <taxon>Streptomycetaceae</taxon>
        <taxon>Streptomyces</taxon>
    </lineage>
</organism>
<dbReference type="Gene3D" id="3.30.360.10">
    <property type="entry name" value="Dihydrodipicolinate Reductase, domain 2"/>
    <property type="match status" value="1"/>
</dbReference>
<accession>A0A2M8LTX4</accession>
<sequence length="388" mass="40103">MGESRPGRDDGAGRAGCAWGIAGCGWVARDHFLPGLLQAARRHPAAPPRLVAAADPDPAAAARLARRAPGASTAADTGELLAGHRPDAVYVAVPNHAHRRVVEEVAAAGTPVLCEKPLAADLADAEALVAACRRAGVLAGTAYDQRFHPAHRAAADLVAAGELGTVTAVRIVYGCWLPPAWSPDGRRYDNWRADPARAGGGALLDLAPHGLDLVGVLLGGDDVEQLAAVTQRRVHPYPVDDGAALAGLTRGGVLFGAHVAYNIPEAPGTPPRRRLEITGTRGTLTALDTLGQEPGGTVRLTGARGGPPAPVRFDTSLSPFTRQIEEFSAAVAATAAGVPPELAWPWPLERDLALHRLLLTALDRTGTALPPPAPAGPEPPHTAPEGVR</sequence>
<keyword evidence="6" id="KW-1185">Reference proteome</keyword>
<gene>
    <name evidence="5" type="ORF">CUT44_23345</name>
</gene>
<keyword evidence="1" id="KW-0560">Oxidoreductase</keyword>
<dbReference type="GO" id="GO:0000166">
    <property type="term" value="F:nucleotide binding"/>
    <property type="evidence" value="ECO:0007669"/>
    <property type="project" value="InterPro"/>
</dbReference>
<dbReference type="InterPro" id="IPR000683">
    <property type="entry name" value="Gfo/Idh/MocA-like_OxRdtase_N"/>
</dbReference>
<dbReference type="SUPFAM" id="SSF55347">
    <property type="entry name" value="Glyceraldehyde-3-phosphate dehydrogenase-like, C-terminal domain"/>
    <property type="match status" value="1"/>
</dbReference>
<dbReference type="GO" id="GO:0016491">
    <property type="term" value="F:oxidoreductase activity"/>
    <property type="evidence" value="ECO:0007669"/>
    <property type="project" value="UniProtKB-KW"/>
</dbReference>
<protein>
    <submittedName>
        <fullName evidence="5">Gfo/Idh/MocA family oxidoreductase</fullName>
    </submittedName>
</protein>
<proteinExistence type="predicted"/>
<dbReference type="InterPro" id="IPR036291">
    <property type="entry name" value="NAD(P)-bd_dom_sf"/>
</dbReference>
<dbReference type="InterPro" id="IPR055170">
    <property type="entry name" value="GFO_IDH_MocA-like_dom"/>
</dbReference>
<comment type="caution">
    <text evidence="5">The sequence shown here is derived from an EMBL/GenBank/DDBJ whole genome shotgun (WGS) entry which is preliminary data.</text>
</comment>
<evidence type="ECO:0000259" key="3">
    <source>
        <dbReference type="Pfam" id="PF01408"/>
    </source>
</evidence>
<reference evidence="5 6" key="1">
    <citation type="submission" date="2017-11" db="EMBL/GenBank/DDBJ databases">
        <title>Streptomyces carmine sp. nov., a novel actinomycete isolated from Sophora alopecuroides in Xinjiang, China.</title>
        <authorList>
            <person name="Wang Y."/>
            <person name="Luo X."/>
            <person name="Wan C."/>
            <person name="Zhang L."/>
        </authorList>
    </citation>
    <scope>NUCLEOTIDE SEQUENCE [LARGE SCALE GENOMIC DNA]</scope>
    <source>
        <strain evidence="5 6">TRM SA0054</strain>
    </source>
</reference>
<dbReference type="Pfam" id="PF01408">
    <property type="entry name" value="GFO_IDH_MocA"/>
    <property type="match status" value="1"/>
</dbReference>
<name>A0A2M8LTX4_9ACTN</name>
<evidence type="ECO:0000256" key="2">
    <source>
        <dbReference type="SAM" id="MobiDB-lite"/>
    </source>
</evidence>
<feature type="domain" description="GFO/IDH/MocA-like oxidoreductase" evidence="4">
    <location>
        <begin position="151"/>
        <end position="284"/>
    </location>
</feature>
<feature type="region of interest" description="Disordered" evidence="2">
    <location>
        <begin position="365"/>
        <end position="388"/>
    </location>
</feature>
<evidence type="ECO:0000313" key="5">
    <source>
        <dbReference type="EMBL" id="PJE95412.1"/>
    </source>
</evidence>
<dbReference type="Gene3D" id="3.40.50.720">
    <property type="entry name" value="NAD(P)-binding Rossmann-like Domain"/>
    <property type="match status" value="1"/>
</dbReference>
<evidence type="ECO:0000256" key="1">
    <source>
        <dbReference type="ARBA" id="ARBA00023002"/>
    </source>
</evidence>
<feature type="domain" description="Gfo/Idh/MocA-like oxidoreductase N-terminal" evidence="3">
    <location>
        <begin position="19"/>
        <end position="140"/>
    </location>
</feature>